<organism evidence="17 18">
    <name type="scientific">Bicyclus anynana</name>
    <name type="common">Squinting bush brown butterfly</name>
    <dbReference type="NCBI Taxonomy" id="110368"/>
    <lineage>
        <taxon>Eukaryota</taxon>
        <taxon>Metazoa</taxon>
        <taxon>Ecdysozoa</taxon>
        <taxon>Arthropoda</taxon>
        <taxon>Hexapoda</taxon>
        <taxon>Insecta</taxon>
        <taxon>Pterygota</taxon>
        <taxon>Neoptera</taxon>
        <taxon>Endopterygota</taxon>
        <taxon>Lepidoptera</taxon>
        <taxon>Glossata</taxon>
        <taxon>Ditrysia</taxon>
        <taxon>Papilionoidea</taxon>
        <taxon>Nymphalidae</taxon>
        <taxon>Satyrinae</taxon>
        <taxon>Satyrini</taxon>
        <taxon>Mycalesina</taxon>
        <taxon>Bicyclus</taxon>
    </lineage>
</organism>
<proteinExistence type="inferred from homology"/>
<feature type="binding site" evidence="13">
    <location>
        <position position="135"/>
    </location>
    <ligand>
        <name>Zn(2+)</name>
        <dbReference type="ChEBI" id="CHEBI:29105"/>
    </ligand>
</feature>
<dbReference type="PANTHER" id="PTHR24393">
    <property type="entry name" value="ZINC FINGER PROTEIN"/>
    <property type="match status" value="1"/>
</dbReference>
<dbReference type="PROSITE" id="PS00028">
    <property type="entry name" value="ZINC_FINGER_C2H2_1"/>
    <property type="match status" value="7"/>
</dbReference>
<feature type="domain" description="ZAD" evidence="16">
    <location>
        <begin position="86"/>
        <end position="159"/>
    </location>
</feature>
<comment type="subcellular location">
    <subcellularLocation>
        <location evidence="1">Nucleus</location>
    </subcellularLocation>
</comment>
<evidence type="ECO:0000256" key="3">
    <source>
        <dbReference type="ARBA" id="ARBA00022723"/>
    </source>
</evidence>
<evidence type="ECO:0000256" key="1">
    <source>
        <dbReference type="ARBA" id="ARBA00004123"/>
    </source>
</evidence>
<feature type="domain" description="C2H2-type" evidence="14">
    <location>
        <begin position="571"/>
        <end position="598"/>
    </location>
</feature>
<evidence type="ECO:0000259" key="15">
    <source>
        <dbReference type="PROSITE" id="PS50950"/>
    </source>
</evidence>
<dbReference type="SUPFAM" id="SSF57716">
    <property type="entry name" value="Glucocorticoid receptor-like (DNA-binding domain)"/>
    <property type="match status" value="1"/>
</dbReference>
<keyword evidence="5 11" id="KW-0863">Zinc-finger</keyword>
<dbReference type="InterPro" id="IPR038441">
    <property type="entry name" value="THAP_Znf_sf"/>
</dbReference>
<dbReference type="PROSITE" id="PS50950">
    <property type="entry name" value="ZF_THAP"/>
    <property type="match status" value="1"/>
</dbReference>
<evidence type="ECO:0000256" key="12">
    <source>
        <dbReference type="PROSITE-ProRule" id="PRU00309"/>
    </source>
</evidence>
<keyword evidence="9" id="KW-0804">Transcription</keyword>
<keyword evidence="8 12" id="KW-0238">DNA-binding</keyword>
<sequence length="685" mass="77372">MMRCFVPFCGNTSDNVSTSGKDRITFHGLPSEVHLRAAWLRALGKQDNHLPNPAVVCSQHFIDDDFCDAESCARQLCSDAIPSTLLMCVVCLDTDSKLLLMSEHKLEEAYQQFTGLQLFQLCRGGNLKQTLCVLCAQRLKNFSRFRDLSLRAHSLMTDIFDQHKAITKQHKAAMYHATKQLKCSFTRTTLAADHCDLYIDHTDEEEQTAEESVVTDVATVAIKDDCSDSISITDNMDDRFNNDCPSNEEYSDMEIKSEARLDETLNRKDLCDASQVLEPRAAESCDQLELDKTGVQKLNDVPPPSGSSAQASVAPLSARLATNKKNRVQATEVTADTQKSEQTLETDIGELGNLSSQSGSTLYTDTSILTNCVVQLGDILHKPNIAVLDDMAHMSTFSVKKSYSCDMCSYKSTRKEHFLNHIFTHTGQMPYSCNMCYYQCSQRVNLLKHMRSHTGEKPYSCQICEHKFAQKSHLTKHIKTHTGEKPHACSMCNFKCADKSSLLRHTRTHTGEKPYSCDICKHKFAQKRDLLQHTRTHTGEKPYCCNVCSYKCTGASSLSRHLKTHTGEKPHTCDICNRKFLRISQLSCHMKIHSGEQPYSCKMCNYKCSIKSYLLSHMRTHTGEKPYSCDMCNYKTAVNSNLLVHKRNHTGEKPYSCDMCSYKAIQKVNLSKHMKYHTGENSKKN</sequence>
<keyword evidence="7" id="KW-0805">Transcription regulation</keyword>
<protein>
    <submittedName>
        <fullName evidence="18">Zinc finger protein 436 isoform X1</fullName>
    </submittedName>
</protein>
<evidence type="ECO:0000256" key="4">
    <source>
        <dbReference type="ARBA" id="ARBA00022737"/>
    </source>
</evidence>
<evidence type="ECO:0000256" key="6">
    <source>
        <dbReference type="ARBA" id="ARBA00022833"/>
    </source>
</evidence>
<dbReference type="PROSITE" id="PS51915">
    <property type="entry name" value="ZAD"/>
    <property type="match status" value="1"/>
</dbReference>
<evidence type="ECO:0000256" key="11">
    <source>
        <dbReference type="PROSITE-ProRule" id="PRU00042"/>
    </source>
</evidence>
<evidence type="ECO:0000256" key="8">
    <source>
        <dbReference type="ARBA" id="ARBA00023125"/>
    </source>
</evidence>
<feature type="domain" description="C2H2-type" evidence="14">
    <location>
        <begin position="459"/>
        <end position="486"/>
    </location>
</feature>
<dbReference type="Pfam" id="PF00096">
    <property type="entry name" value="zf-C2H2"/>
    <property type="match status" value="3"/>
</dbReference>
<feature type="binding site" evidence="13">
    <location>
        <position position="88"/>
    </location>
    <ligand>
        <name>Zn(2+)</name>
        <dbReference type="ChEBI" id="CHEBI:29105"/>
    </ligand>
</feature>
<feature type="domain" description="C2H2-type" evidence="14">
    <location>
        <begin position="543"/>
        <end position="570"/>
    </location>
</feature>
<feature type="domain" description="C2H2-type" evidence="14">
    <location>
        <begin position="627"/>
        <end position="654"/>
    </location>
</feature>
<dbReference type="InterPro" id="IPR013087">
    <property type="entry name" value="Znf_C2H2_type"/>
</dbReference>
<keyword evidence="10" id="KW-0539">Nucleus</keyword>
<keyword evidence="3 13" id="KW-0479">Metal-binding</keyword>
<evidence type="ECO:0000256" key="10">
    <source>
        <dbReference type="ARBA" id="ARBA00023242"/>
    </source>
</evidence>
<keyword evidence="4" id="KW-0677">Repeat</keyword>
<accession>A0ABM3M2N7</accession>
<evidence type="ECO:0000256" key="13">
    <source>
        <dbReference type="PROSITE-ProRule" id="PRU01263"/>
    </source>
</evidence>
<dbReference type="SMART" id="SM00980">
    <property type="entry name" value="THAP"/>
    <property type="match status" value="1"/>
</dbReference>
<dbReference type="InterPro" id="IPR036236">
    <property type="entry name" value="Znf_C2H2_sf"/>
</dbReference>
<dbReference type="SUPFAM" id="SSF57667">
    <property type="entry name" value="beta-beta-alpha zinc fingers"/>
    <property type="match status" value="5"/>
</dbReference>
<reference evidence="18" key="1">
    <citation type="submission" date="2025-08" db="UniProtKB">
        <authorList>
            <consortium name="RefSeq"/>
        </authorList>
    </citation>
    <scope>IDENTIFICATION</scope>
</reference>
<dbReference type="RefSeq" id="XP_052745759.1">
    <property type="nucleotide sequence ID" value="XM_052889799.1"/>
</dbReference>
<evidence type="ECO:0000256" key="9">
    <source>
        <dbReference type="ARBA" id="ARBA00023163"/>
    </source>
</evidence>
<evidence type="ECO:0000256" key="5">
    <source>
        <dbReference type="ARBA" id="ARBA00022771"/>
    </source>
</evidence>
<dbReference type="PANTHER" id="PTHR24393:SF15">
    <property type="entry name" value="IP01243P-RELATED"/>
    <property type="match status" value="1"/>
</dbReference>
<feature type="domain" description="C2H2-type" evidence="14">
    <location>
        <begin position="487"/>
        <end position="514"/>
    </location>
</feature>
<dbReference type="PROSITE" id="PS50157">
    <property type="entry name" value="ZINC_FINGER_C2H2_2"/>
    <property type="match status" value="10"/>
</dbReference>
<feature type="domain" description="C2H2-type" evidence="14">
    <location>
        <begin position="403"/>
        <end position="430"/>
    </location>
</feature>
<feature type="binding site" evidence="13">
    <location>
        <position position="132"/>
    </location>
    <ligand>
        <name>Zn(2+)</name>
        <dbReference type="ChEBI" id="CHEBI:29105"/>
    </ligand>
</feature>
<gene>
    <name evidence="18" type="primary">LOC112045796</name>
</gene>
<dbReference type="SMART" id="SM00355">
    <property type="entry name" value="ZnF_C2H2"/>
    <property type="match status" value="10"/>
</dbReference>
<feature type="domain" description="THAP-type" evidence="15">
    <location>
        <begin position="1"/>
        <end position="85"/>
    </location>
</feature>
<dbReference type="InterPro" id="IPR012934">
    <property type="entry name" value="Znf_AD"/>
</dbReference>
<dbReference type="Gene3D" id="6.20.210.20">
    <property type="entry name" value="THAP domain"/>
    <property type="match status" value="1"/>
</dbReference>
<feature type="domain" description="C2H2-type" evidence="14">
    <location>
        <begin position="431"/>
        <end position="458"/>
    </location>
</feature>
<comment type="similarity">
    <text evidence="2">Belongs to the krueppel C2H2-type zinc-finger protein family.</text>
</comment>
<keyword evidence="17" id="KW-1185">Reference proteome</keyword>
<feature type="binding site" evidence="13">
    <location>
        <position position="91"/>
    </location>
    <ligand>
        <name>Zn(2+)</name>
        <dbReference type="ChEBI" id="CHEBI:29105"/>
    </ligand>
</feature>
<dbReference type="InterPro" id="IPR006612">
    <property type="entry name" value="THAP_Znf"/>
</dbReference>
<evidence type="ECO:0000256" key="2">
    <source>
        <dbReference type="ARBA" id="ARBA00006991"/>
    </source>
</evidence>
<keyword evidence="6 13" id="KW-0862">Zinc</keyword>
<feature type="domain" description="C2H2-type" evidence="14">
    <location>
        <begin position="599"/>
        <end position="626"/>
    </location>
</feature>
<evidence type="ECO:0000259" key="16">
    <source>
        <dbReference type="PROSITE" id="PS51915"/>
    </source>
</evidence>
<dbReference type="Proteomes" id="UP001652582">
    <property type="component" value="Chromosome 26"/>
</dbReference>
<name>A0ABM3M2N7_BICAN</name>
<evidence type="ECO:0000256" key="7">
    <source>
        <dbReference type="ARBA" id="ARBA00023015"/>
    </source>
</evidence>
<dbReference type="GeneID" id="112045796"/>
<evidence type="ECO:0000313" key="18">
    <source>
        <dbReference type="RefSeq" id="XP_052745759.1"/>
    </source>
</evidence>
<feature type="domain" description="C2H2-type" evidence="14">
    <location>
        <begin position="515"/>
        <end position="542"/>
    </location>
</feature>
<feature type="domain" description="C2H2-type" evidence="14">
    <location>
        <begin position="655"/>
        <end position="682"/>
    </location>
</feature>
<evidence type="ECO:0000313" key="17">
    <source>
        <dbReference type="Proteomes" id="UP001652582"/>
    </source>
</evidence>
<dbReference type="Gene3D" id="3.30.160.60">
    <property type="entry name" value="Classic Zinc Finger"/>
    <property type="match status" value="10"/>
</dbReference>
<evidence type="ECO:0000259" key="14">
    <source>
        <dbReference type="PROSITE" id="PS50157"/>
    </source>
</evidence>